<evidence type="ECO:0000259" key="4">
    <source>
        <dbReference type="Pfam" id="PF22725"/>
    </source>
</evidence>
<evidence type="ECO:0000313" key="5">
    <source>
        <dbReference type="EMBL" id="SDR88783.1"/>
    </source>
</evidence>
<feature type="domain" description="GFO/IDH/MocA-like oxidoreductase" evidence="4">
    <location>
        <begin position="135"/>
        <end position="247"/>
    </location>
</feature>
<comment type="similarity">
    <text evidence="1">Belongs to the Gfo/Idh/MocA family.</text>
</comment>
<evidence type="ECO:0000256" key="2">
    <source>
        <dbReference type="ARBA" id="ARBA00023002"/>
    </source>
</evidence>
<dbReference type="GO" id="GO:0000166">
    <property type="term" value="F:nucleotide binding"/>
    <property type="evidence" value="ECO:0007669"/>
    <property type="project" value="InterPro"/>
</dbReference>
<keyword evidence="2" id="KW-0560">Oxidoreductase</keyword>
<name>A0A1H1MPL5_9FLAO</name>
<accession>A0A1H1MPL5</accession>
<evidence type="ECO:0000256" key="1">
    <source>
        <dbReference type="ARBA" id="ARBA00010928"/>
    </source>
</evidence>
<protein>
    <submittedName>
        <fullName evidence="5">Predicted dehydrogenase</fullName>
    </submittedName>
</protein>
<reference evidence="5 6" key="1">
    <citation type="submission" date="2016-10" db="EMBL/GenBank/DDBJ databases">
        <authorList>
            <person name="Varghese N."/>
            <person name="Submissions S."/>
        </authorList>
    </citation>
    <scope>NUCLEOTIDE SEQUENCE [LARGE SCALE GENOMIC DNA]</scope>
    <source>
        <strain evidence="5 6">RHA_55</strain>
    </source>
</reference>
<keyword evidence="6" id="KW-1185">Reference proteome</keyword>
<sequence length="325" mass="36552">MHNKIIHWGIIGAGKIASKFATDLNKVSNSNLYAIASRNLDKAQQFGKTFNVDKAYGSYEDLVTDPQIDAIYIATPHSFHKAHALLCLSHNKAVLCEKPFAMNLQEVEDMIQLSKEKNTLLMEAMWTIFLPHYQYTLDLLQKKHFGNILNLEADFGFHPTYNETSRVFDKSVGGGSLLDIGIYPVFAALSSLGKPDSIEAKAQFFDSGADSECLIKFKYNKATAHLKSTLLEKTNTEAIFHCENGTIKINGHFHEPSSVTLIDNDGNSELKKFENNSIGYSYEIEHFNQLIRAGKIESHIMTFEKSKQLISTLDSIRHIIGLHYT</sequence>
<dbReference type="InterPro" id="IPR036291">
    <property type="entry name" value="NAD(P)-bd_dom_sf"/>
</dbReference>
<proteinExistence type="inferred from homology"/>
<dbReference type="GO" id="GO:0016491">
    <property type="term" value="F:oxidoreductase activity"/>
    <property type="evidence" value="ECO:0007669"/>
    <property type="project" value="UniProtKB-KW"/>
</dbReference>
<gene>
    <name evidence="5" type="ORF">SAMN04489797_0388</name>
</gene>
<dbReference type="Gene3D" id="3.40.50.720">
    <property type="entry name" value="NAD(P)-binding Rossmann-like Domain"/>
    <property type="match status" value="1"/>
</dbReference>
<dbReference type="Gene3D" id="3.30.360.10">
    <property type="entry name" value="Dihydrodipicolinate Reductase, domain 2"/>
    <property type="match status" value="1"/>
</dbReference>
<dbReference type="SUPFAM" id="SSF55347">
    <property type="entry name" value="Glyceraldehyde-3-phosphate dehydrogenase-like, C-terminal domain"/>
    <property type="match status" value="1"/>
</dbReference>
<dbReference type="AlphaFoldDB" id="A0A1H1MPL5"/>
<dbReference type="STRING" id="1249933.SAMN04489797_0388"/>
<dbReference type="PANTHER" id="PTHR22604:SF105">
    <property type="entry name" value="TRANS-1,2-DIHYDROBENZENE-1,2-DIOL DEHYDROGENASE"/>
    <property type="match status" value="1"/>
</dbReference>
<dbReference type="Pfam" id="PF01408">
    <property type="entry name" value="GFO_IDH_MocA"/>
    <property type="match status" value="1"/>
</dbReference>
<dbReference type="RefSeq" id="WP_092443722.1">
    <property type="nucleotide sequence ID" value="NZ_LT629774.1"/>
</dbReference>
<dbReference type="InterPro" id="IPR000683">
    <property type="entry name" value="Gfo/Idh/MocA-like_OxRdtase_N"/>
</dbReference>
<evidence type="ECO:0000259" key="3">
    <source>
        <dbReference type="Pfam" id="PF01408"/>
    </source>
</evidence>
<dbReference type="Pfam" id="PF22725">
    <property type="entry name" value="GFO_IDH_MocA_C3"/>
    <property type="match status" value="1"/>
</dbReference>
<dbReference type="SUPFAM" id="SSF51735">
    <property type="entry name" value="NAD(P)-binding Rossmann-fold domains"/>
    <property type="match status" value="1"/>
</dbReference>
<evidence type="ECO:0000313" key="6">
    <source>
        <dbReference type="Proteomes" id="UP000198963"/>
    </source>
</evidence>
<dbReference type="EMBL" id="LT629774">
    <property type="protein sequence ID" value="SDR88783.1"/>
    <property type="molecule type" value="Genomic_DNA"/>
</dbReference>
<dbReference type="Proteomes" id="UP000198963">
    <property type="component" value="Chromosome I"/>
</dbReference>
<organism evidence="5 6">
    <name type="scientific">Winogradskyella sediminis</name>
    <dbReference type="NCBI Taxonomy" id="1382466"/>
    <lineage>
        <taxon>Bacteria</taxon>
        <taxon>Pseudomonadati</taxon>
        <taxon>Bacteroidota</taxon>
        <taxon>Flavobacteriia</taxon>
        <taxon>Flavobacteriales</taxon>
        <taxon>Flavobacteriaceae</taxon>
        <taxon>Winogradskyella</taxon>
    </lineage>
</organism>
<dbReference type="PANTHER" id="PTHR22604">
    <property type="entry name" value="OXIDOREDUCTASES"/>
    <property type="match status" value="1"/>
</dbReference>
<feature type="domain" description="Gfo/Idh/MocA-like oxidoreductase N-terminal" evidence="3">
    <location>
        <begin position="6"/>
        <end position="123"/>
    </location>
</feature>
<dbReference type="InterPro" id="IPR055170">
    <property type="entry name" value="GFO_IDH_MocA-like_dom"/>
</dbReference>
<dbReference type="InterPro" id="IPR050984">
    <property type="entry name" value="Gfo/Idh/MocA_domain"/>
</dbReference>